<proteinExistence type="inferred from homology"/>
<dbReference type="OrthoDB" id="805991at2"/>
<evidence type="ECO:0000313" key="9">
    <source>
        <dbReference type="Proteomes" id="UP000198131"/>
    </source>
</evidence>
<name>A0A212TJ56_9BACT</name>
<feature type="transmembrane region" description="Helical" evidence="7">
    <location>
        <begin position="108"/>
        <end position="124"/>
    </location>
</feature>
<dbReference type="GO" id="GO:0005886">
    <property type="term" value="C:plasma membrane"/>
    <property type="evidence" value="ECO:0007669"/>
    <property type="project" value="UniProtKB-SubCell"/>
</dbReference>
<organism evidence="8 9">
    <name type="scientific">Hymenobacter gelipurpurascens</name>
    <dbReference type="NCBI Taxonomy" id="89968"/>
    <lineage>
        <taxon>Bacteria</taxon>
        <taxon>Pseudomonadati</taxon>
        <taxon>Bacteroidota</taxon>
        <taxon>Cytophagia</taxon>
        <taxon>Cytophagales</taxon>
        <taxon>Hymenobacteraceae</taxon>
        <taxon>Hymenobacter</taxon>
    </lineage>
</organism>
<reference evidence="9" key="1">
    <citation type="submission" date="2017-06" db="EMBL/GenBank/DDBJ databases">
        <authorList>
            <person name="Varghese N."/>
            <person name="Submissions S."/>
        </authorList>
    </citation>
    <scope>NUCLEOTIDE SEQUENCE [LARGE SCALE GENOMIC DNA]</scope>
    <source>
        <strain evidence="9">DSM 11116</strain>
    </source>
</reference>
<evidence type="ECO:0000256" key="6">
    <source>
        <dbReference type="ARBA" id="ARBA00023136"/>
    </source>
</evidence>
<dbReference type="PANTHER" id="PTHR33452:SF1">
    <property type="entry name" value="INNER MEMBRANE PROTEIN YPHA-RELATED"/>
    <property type="match status" value="1"/>
</dbReference>
<keyword evidence="4 7" id="KW-0812">Transmembrane</keyword>
<comment type="similarity">
    <text evidence="2">Belongs to the DoxX family.</text>
</comment>
<feature type="transmembrane region" description="Helical" evidence="7">
    <location>
        <begin position="136"/>
        <end position="158"/>
    </location>
</feature>
<gene>
    <name evidence="8" type="ORF">SAMN06265337_1413</name>
</gene>
<evidence type="ECO:0000313" key="8">
    <source>
        <dbReference type="EMBL" id="SNC65856.1"/>
    </source>
</evidence>
<protein>
    <submittedName>
        <fullName evidence="8">Uncharacterized membrane protein YphA, DoxX/SURF4 family</fullName>
    </submittedName>
</protein>
<evidence type="ECO:0000256" key="1">
    <source>
        <dbReference type="ARBA" id="ARBA00004651"/>
    </source>
</evidence>
<dbReference type="Proteomes" id="UP000198131">
    <property type="component" value="Unassembled WGS sequence"/>
</dbReference>
<dbReference type="PANTHER" id="PTHR33452">
    <property type="entry name" value="OXIDOREDUCTASE CATD-RELATED"/>
    <property type="match status" value="1"/>
</dbReference>
<comment type="subcellular location">
    <subcellularLocation>
        <location evidence="1">Cell membrane</location>
        <topology evidence="1">Multi-pass membrane protein</topology>
    </subcellularLocation>
</comment>
<evidence type="ECO:0000256" key="2">
    <source>
        <dbReference type="ARBA" id="ARBA00006679"/>
    </source>
</evidence>
<keyword evidence="5 7" id="KW-1133">Transmembrane helix</keyword>
<dbReference type="EMBL" id="FYEW01000001">
    <property type="protein sequence ID" value="SNC65856.1"/>
    <property type="molecule type" value="Genomic_DNA"/>
</dbReference>
<accession>A0A212TJ56</accession>
<keyword evidence="6 7" id="KW-0472">Membrane</keyword>
<evidence type="ECO:0000256" key="4">
    <source>
        <dbReference type="ARBA" id="ARBA00022692"/>
    </source>
</evidence>
<dbReference type="Pfam" id="PF07681">
    <property type="entry name" value="DoxX"/>
    <property type="match status" value="1"/>
</dbReference>
<sequence>MKKLLFFAPALPSRLMEAAWLLFRLHLGLSIAIGAGWSKLVNLTTTQELAKLTTQGSALGPPDWFVQQVAQLGFTQPSPYFWAALAAWGEFAGGLLIALGLLTRWSGVQLAIQFLVIAFLWYDAPEPLLGMYYQQLLFWAFVLVAAVGGGRYSLDYALGHSAAVRPLLQRLLPSRRLTAAAAVCLTLVSAIACWGGNLHSNLFIEPGKQFVLGGGQRGAFRVAAHNIGKVPVEFKERPAGGGIFGKATLAPGQKATLKFMAGSTAVLLNPSGQQANLDLTVTGDTNLRMDYESTGKP</sequence>
<dbReference type="InterPro" id="IPR032808">
    <property type="entry name" value="DoxX"/>
</dbReference>
<dbReference type="RefSeq" id="WP_088842654.1">
    <property type="nucleotide sequence ID" value="NZ_FYEW01000001.1"/>
</dbReference>
<evidence type="ECO:0000256" key="3">
    <source>
        <dbReference type="ARBA" id="ARBA00022475"/>
    </source>
</evidence>
<keyword evidence="9" id="KW-1185">Reference proteome</keyword>
<evidence type="ECO:0000256" key="7">
    <source>
        <dbReference type="SAM" id="Phobius"/>
    </source>
</evidence>
<dbReference type="AlphaFoldDB" id="A0A212TJ56"/>
<dbReference type="InterPro" id="IPR051907">
    <property type="entry name" value="DoxX-like_oxidoreductase"/>
</dbReference>
<feature type="transmembrane region" description="Helical" evidence="7">
    <location>
        <begin position="80"/>
        <end position="101"/>
    </location>
</feature>
<keyword evidence="3" id="KW-1003">Cell membrane</keyword>
<evidence type="ECO:0000256" key="5">
    <source>
        <dbReference type="ARBA" id="ARBA00022989"/>
    </source>
</evidence>